<dbReference type="OrthoDB" id="2559662at2759"/>
<dbReference type="CDD" id="cd11296">
    <property type="entry name" value="O-FucT_like"/>
    <property type="match status" value="1"/>
</dbReference>
<evidence type="ECO:0000313" key="1">
    <source>
        <dbReference type="EMBL" id="KIL62342.1"/>
    </source>
</evidence>
<name>A0A0C2WLA3_AMAMK</name>
<dbReference type="HOGENOM" id="CLU_014826_0_0_1"/>
<dbReference type="AlphaFoldDB" id="A0A0C2WLA3"/>
<dbReference type="Proteomes" id="UP000054549">
    <property type="component" value="Unassembled WGS sequence"/>
</dbReference>
<evidence type="ECO:0000313" key="2">
    <source>
        <dbReference type="Proteomes" id="UP000054549"/>
    </source>
</evidence>
<dbReference type="InParanoid" id="A0A0C2WLA3"/>
<accession>A0A0C2WLA3</accession>
<gene>
    <name evidence="1" type="ORF">M378DRAFT_12923</name>
</gene>
<sequence length="473" mass="53825">MFFHSISGHLPLFSAPPPTSSLRCISKRTLRLLPVLTVLGTIVWYLTLQKLHSPESAPNTKLPPLYQEYRDREDSLPHYDLEAPYPNGRHAKYLLIGNHQQGVGWGNVLQEVFLNAFLAYNIKRSFVFYNYEWSMESNFSMYNDHLIPSTIPLSALLSGPLVGELMHPPGVPRAISVNHFRKICSNRTVLPGDEIRALLQGEKPSQILASAVQKLGAMEDRCIEIPRGTWQIWNYLVFGSKDVLELWPALKRSPMIMQFGWSPLIHSAFDSNRKLFEPWSLLSPFFGGTREPSTSLQPIPGLLAVHLRRGDFSNHCEGLGLWSSDFNGFNKFDELPDKFQVPPGGAWGENTPENMETYRRRCYPSIPQIVEKVLDVRRKIPGLARLYIMTNGDRAWLVELTGALQRGPEKWNFISSSRDLTVTWEQKFVAHALDMYVAQRAHAFIGNGWSSLTSNTVMLRMGGKHNPNTTFFW</sequence>
<proteinExistence type="predicted"/>
<dbReference type="EMBL" id="KN818272">
    <property type="protein sequence ID" value="KIL62342.1"/>
    <property type="molecule type" value="Genomic_DNA"/>
</dbReference>
<protein>
    <submittedName>
        <fullName evidence="1">Uncharacterized protein</fullName>
    </submittedName>
</protein>
<dbReference type="STRING" id="946122.A0A0C2WLA3"/>
<keyword evidence="2" id="KW-1185">Reference proteome</keyword>
<dbReference type="Gene3D" id="3.40.50.11350">
    <property type="match status" value="1"/>
</dbReference>
<reference evidence="1 2" key="1">
    <citation type="submission" date="2014-04" db="EMBL/GenBank/DDBJ databases">
        <title>Evolutionary Origins and Diversification of the Mycorrhizal Mutualists.</title>
        <authorList>
            <consortium name="DOE Joint Genome Institute"/>
            <consortium name="Mycorrhizal Genomics Consortium"/>
            <person name="Kohler A."/>
            <person name="Kuo A."/>
            <person name="Nagy L.G."/>
            <person name="Floudas D."/>
            <person name="Copeland A."/>
            <person name="Barry K.W."/>
            <person name="Cichocki N."/>
            <person name="Veneault-Fourrey C."/>
            <person name="LaButti K."/>
            <person name="Lindquist E.A."/>
            <person name="Lipzen A."/>
            <person name="Lundell T."/>
            <person name="Morin E."/>
            <person name="Murat C."/>
            <person name="Riley R."/>
            <person name="Ohm R."/>
            <person name="Sun H."/>
            <person name="Tunlid A."/>
            <person name="Henrissat B."/>
            <person name="Grigoriev I.V."/>
            <person name="Hibbett D.S."/>
            <person name="Martin F."/>
        </authorList>
    </citation>
    <scope>NUCLEOTIDE SEQUENCE [LARGE SCALE GENOMIC DNA]</scope>
    <source>
        <strain evidence="1 2">Koide BX008</strain>
    </source>
</reference>
<organism evidence="1 2">
    <name type="scientific">Amanita muscaria (strain Koide BX008)</name>
    <dbReference type="NCBI Taxonomy" id="946122"/>
    <lineage>
        <taxon>Eukaryota</taxon>
        <taxon>Fungi</taxon>
        <taxon>Dikarya</taxon>
        <taxon>Basidiomycota</taxon>
        <taxon>Agaricomycotina</taxon>
        <taxon>Agaricomycetes</taxon>
        <taxon>Agaricomycetidae</taxon>
        <taxon>Agaricales</taxon>
        <taxon>Pluteineae</taxon>
        <taxon>Amanitaceae</taxon>
        <taxon>Amanita</taxon>
    </lineage>
</organism>